<accession>A0A3N2R9C7</accession>
<dbReference type="Proteomes" id="UP000268016">
    <property type="component" value="Unassembled WGS sequence"/>
</dbReference>
<dbReference type="InterPro" id="IPR011102">
    <property type="entry name" value="Sig_transdc_His_kinase_HWE"/>
</dbReference>
<dbReference type="OrthoDB" id="9816309at2"/>
<name>A0A3N2R9C7_9RHOB</name>
<dbReference type="CDD" id="cd00130">
    <property type="entry name" value="PAS"/>
    <property type="match status" value="1"/>
</dbReference>
<dbReference type="Pfam" id="PF07536">
    <property type="entry name" value="HWE_HK"/>
    <property type="match status" value="1"/>
</dbReference>
<gene>
    <name evidence="9" type="ORF">EAT49_01345</name>
</gene>
<proteinExistence type="predicted"/>
<dbReference type="GO" id="GO:0004673">
    <property type="term" value="F:protein histidine kinase activity"/>
    <property type="evidence" value="ECO:0007669"/>
    <property type="project" value="UniProtKB-EC"/>
</dbReference>
<dbReference type="EMBL" id="RDRB01000001">
    <property type="protein sequence ID" value="ROU04074.1"/>
    <property type="molecule type" value="Genomic_DNA"/>
</dbReference>
<dbReference type="SUPFAM" id="SSF55785">
    <property type="entry name" value="PYP-like sensor domain (PAS domain)"/>
    <property type="match status" value="1"/>
</dbReference>
<dbReference type="EC" id="2.7.13.3" evidence="2"/>
<keyword evidence="5" id="KW-0547">Nucleotide-binding</keyword>
<comment type="catalytic activity">
    <reaction evidence="1">
        <text>ATP + protein L-histidine = ADP + protein N-phospho-L-histidine.</text>
        <dbReference type="EC" id="2.7.13.3"/>
    </reaction>
</comment>
<evidence type="ECO:0000256" key="7">
    <source>
        <dbReference type="ARBA" id="ARBA00022840"/>
    </source>
</evidence>
<protein>
    <recommendedName>
        <fullName evidence="2">histidine kinase</fullName>
        <ecNumber evidence="2">2.7.13.3</ecNumber>
    </recommendedName>
</protein>
<evidence type="ECO:0000259" key="8">
    <source>
        <dbReference type="SMART" id="SM00911"/>
    </source>
</evidence>
<evidence type="ECO:0000256" key="3">
    <source>
        <dbReference type="ARBA" id="ARBA00022553"/>
    </source>
</evidence>
<comment type="caution">
    <text evidence="9">The sequence shown here is derived from an EMBL/GenBank/DDBJ whole genome shotgun (WGS) entry which is preliminary data.</text>
</comment>
<dbReference type="AlphaFoldDB" id="A0A3N2R9C7"/>
<evidence type="ECO:0000313" key="9">
    <source>
        <dbReference type="EMBL" id="ROU04074.1"/>
    </source>
</evidence>
<keyword evidence="7" id="KW-0067">ATP-binding</keyword>
<evidence type="ECO:0000256" key="6">
    <source>
        <dbReference type="ARBA" id="ARBA00022777"/>
    </source>
</evidence>
<dbReference type="SUPFAM" id="SSF55874">
    <property type="entry name" value="ATPase domain of HSP90 chaperone/DNA topoisomerase II/histidine kinase"/>
    <property type="match status" value="1"/>
</dbReference>
<dbReference type="Pfam" id="PF08448">
    <property type="entry name" value="PAS_4"/>
    <property type="match status" value="1"/>
</dbReference>
<evidence type="ECO:0000256" key="4">
    <source>
        <dbReference type="ARBA" id="ARBA00022679"/>
    </source>
</evidence>
<keyword evidence="4" id="KW-0808">Transferase</keyword>
<dbReference type="Gene3D" id="3.30.565.10">
    <property type="entry name" value="Histidine kinase-like ATPase, C-terminal domain"/>
    <property type="match status" value="1"/>
</dbReference>
<keyword evidence="3" id="KW-0597">Phosphoprotein</keyword>
<dbReference type="GO" id="GO:0005524">
    <property type="term" value="F:ATP binding"/>
    <property type="evidence" value="ECO:0007669"/>
    <property type="project" value="UniProtKB-KW"/>
</dbReference>
<evidence type="ECO:0000256" key="1">
    <source>
        <dbReference type="ARBA" id="ARBA00000085"/>
    </source>
</evidence>
<reference evidence="9 10" key="1">
    <citation type="submission" date="2018-10" db="EMBL/GenBank/DDBJ databases">
        <title>Histidinibacterium lentulum gen. nov., sp. nov., a marine bacterium from the culture broth of Picochlorum sp. 122.</title>
        <authorList>
            <person name="Wang G."/>
        </authorList>
    </citation>
    <scope>NUCLEOTIDE SEQUENCE [LARGE SCALE GENOMIC DNA]</scope>
    <source>
        <strain evidence="9 10">B17</strain>
    </source>
</reference>
<sequence length="330" mass="36346">MNLDDLYRLLRTAHAQAQGVMDTVRDPLLVLDSNLTVLAANPAFYRTFDTDRESTIDIPFTELGDGHWAIEELRLLLEKVIPRSASLFDYEVTADFPHIGRRTMLVSAQRLVHPDLGRRVLLLSIVDATARRHAADRKEVLIGELHHRIKNIMSLVEALARQTRTEGRSAEEYRSAFLDRFDALSRSLEVSSGQDATGMAALTHAVLEPYLGRSTSITIEDGPPVTLASHQVMPLGMILHELATNALKYGALSGNNGRLAVGWCTPDEHDGTSFVRLGWRESGGPPVAPPAAKGFGTRLIEVAAEHQLGGEVELRYEPDGLSVTLSFPRE</sequence>
<dbReference type="RefSeq" id="WP_123640482.1">
    <property type="nucleotide sequence ID" value="NZ_ML119081.1"/>
</dbReference>
<feature type="domain" description="Signal transduction histidine kinase HWE region" evidence="8">
    <location>
        <begin position="144"/>
        <end position="224"/>
    </location>
</feature>
<organism evidence="9 10">
    <name type="scientific">Histidinibacterium lentulum</name>
    <dbReference type="NCBI Taxonomy" id="2480588"/>
    <lineage>
        <taxon>Bacteria</taxon>
        <taxon>Pseudomonadati</taxon>
        <taxon>Pseudomonadota</taxon>
        <taxon>Alphaproteobacteria</taxon>
        <taxon>Rhodobacterales</taxon>
        <taxon>Paracoccaceae</taxon>
        <taxon>Histidinibacterium</taxon>
    </lineage>
</organism>
<dbReference type="SMART" id="SM00911">
    <property type="entry name" value="HWE_HK"/>
    <property type="match status" value="1"/>
</dbReference>
<evidence type="ECO:0000256" key="2">
    <source>
        <dbReference type="ARBA" id="ARBA00012438"/>
    </source>
</evidence>
<dbReference type="InterPro" id="IPR035965">
    <property type="entry name" value="PAS-like_dom_sf"/>
</dbReference>
<dbReference type="Gene3D" id="3.30.450.20">
    <property type="entry name" value="PAS domain"/>
    <property type="match status" value="1"/>
</dbReference>
<keyword evidence="6" id="KW-0418">Kinase</keyword>
<evidence type="ECO:0000313" key="10">
    <source>
        <dbReference type="Proteomes" id="UP000268016"/>
    </source>
</evidence>
<dbReference type="PANTHER" id="PTHR41523">
    <property type="entry name" value="TWO-COMPONENT SYSTEM SENSOR PROTEIN"/>
    <property type="match status" value="1"/>
</dbReference>
<dbReference type="PANTHER" id="PTHR41523:SF8">
    <property type="entry name" value="ETHYLENE RESPONSE SENSOR PROTEIN"/>
    <property type="match status" value="1"/>
</dbReference>
<dbReference type="InterPro" id="IPR000014">
    <property type="entry name" value="PAS"/>
</dbReference>
<dbReference type="InterPro" id="IPR036890">
    <property type="entry name" value="HATPase_C_sf"/>
</dbReference>
<evidence type="ECO:0000256" key="5">
    <source>
        <dbReference type="ARBA" id="ARBA00022741"/>
    </source>
</evidence>
<keyword evidence="10" id="KW-1185">Reference proteome</keyword>
<dbReference type="InterPro" id="IPR013656">
    <property type="entry name" value="PAS_4"/>
</dbReference>